<evidence type="ECO:0000313" key="4">
    <source>
        <dbReference type="EMBL" id="CAE4624914.1"/>
    </source>
</evidence>
<evidence type="ECO:0000259" key="3">
    <source>
        <dbReference type="Pfam" id="PF12777"/>
    </source>
</evidence>
<evidence type="ECO:0000256" key="1">
    <source>
        <dbReference type="SAM" id="Coils"/>
    </source>
</evidence>
<feature type="region of interest" description="Disordered" evidence="2">
    <location>
        <begin position="1130"/>
        <end position="1181"/>
    </location>
</feature>
<sequence>MSAPWWCEIKTVADHFRQISMSSYISSDNISRKQVPQYAASMVDEFNHLKLLDDPSLSRLAQLGLCSGIHTLSACILPRGGIGDDTRKHKNVNNLSHGYCNFRHEYNLDDRAHPNERFYRTNVRTQITGTDYGDVVASMHMPVNRKMSGTVRLLIHAIESCSAKRQSQARRVIRLVTDFVHDVNDNVWLVQVVVCEVACHESTKTMGKEKRIPSSMPVQNAIHNRAISNNGLSVQLRRREKVAKDLNERENISVEGNLEVIETRDYHHSMATMDALSSSEILGSSQLEQVCKGDFCGYDVQGFIPTSMDLIDSSLDEENKDGYCKTPKSQENKGDSGCSSKFRSKLIQSEKEALLEDACIQTYMSMTNKDNAQTSSNPLLDLPYSVILRARQEKHLVDLLLRRHRDGNSSKETPYISFKGADNYRLGESFPGHYYRSVKVCDICYRVYNFLENSRKIFEKTNKATRVDTENSIAKQHPEAEHPSPKIRQKEVNYIERARRAMSCVSKADIAEIRSFVNPPPATQMVTSALMLILRGEALNWKSSKVILSNCDRLSNELATYDPSEMKTAQGKELEQFVRNSLFRPEHILPISIAGAKLCAWVLGVRTIYRWNKGLFLDDRIDPLQAFDSFAGLDNIASFNKSYSLSLDRDCRASESNALTTRQHKSGSSLFSENLDKQSFNSGFQTNTSDLGAKGSSSNTPKEICKGSKKSLYQQKRINELAQTAQSLRMKQPTNRNLLCSDGVTRIPYEVLGGEAVALESGHVNFVVCHDIFDCMDITRLIFLDVLKKHRGCRILIFNQPGQAGTTFPRQSSTLSGKEEEGGVASNKKESEKMIAMNNDFHAAKLYELMTHVASTGEFRDDNDTNILPFHLLGIGNGFSIALSFIDSYGDTNLCKKTLKSIISFNGYARIDEQLAAILHSTTNVLKSFPVNRPDLPVSYFSQFLFSTEYIEEVPQYLALNIYTAVTNPISSIGRICLASGALKNRDVRNVASRTCLPIFALQSTENLFVDASNINDVIGEKKSIFQIWSHQIQHDAHRKENCYAKVRLGDKIRSIFLKNGLPSNINTDKMNRDSQIDGISGKRVAIFVRGGHLIMQECKWAAMDLLDLLACPLNCGECNDLGRTITKSNIMSKVKRKGKRSHDRRNSTAASKKKESKKSPSKSRHQHEKVRLPIENPLNKAASKNLPISHNQSCTTSSLENNEGFECKNKGNPLSTNALRNEDIKPVRKKCTNKRHTPTENDGDLELFTSSIDFLEHGFNESLTGAHLDYKQVIPVGHLLEKTAQTVLNEMDPAKSNLDIVPDVHITKPDLTWDHIDPSKPDVPSENSDSDRIRITPQQSSEIENLKQVDIDLNLLEIEREKSLLIGALDENTISNYNGVLPRKKEPDVVTQNDKIPSLGELLATDVPIHCIPAEMLLPKPNTEQKILRRWDHCVQKDTLKHRKVPPTAEELEMNASLELEREIAREKQIIQNSKAYNSLGKMDEVREEQEKRLREYTEEDTAEIALLEKEKLHRARDRARKQLQRQVEIDEMDMKLVESGQIPIYNPAEGTSHPVRTLAPTLYSIPNPLPTYLTDGGIDNVFRRLKKDAHTAKKMGILRVDEFEKIKSQMAQHHLEKETKFQSMEESEREKLCLQMAIVIQRNMRRKIGRSKAAEKMTNVQCRKKKESAAICIQKKW</sequence>
<proteinExistence type="predicted"/>
<dbReference type="GO" id="GO:0045505">
    <property type="term" value="F:dynein intermediate chain binding"/>
    <property type="evidence" value="ECO:0007669"/>
    <property type="project" value="InterPro"/>
</dbReference>
<feature type="region of interest" description="Disordered" evidence="2">
    <location>
        <begin position="806"/>
        <end position="827"/>
    </location>
</feature>
<dbReference type="PANTHER" id="PTHR45703">
    <property type="entry name" value="DYNEIN HEAVY CHAIN"/>
    <property type="match status" value="1"/>
</dbReference>
<reference evidence="4" key="1">
    <citation type="submission" date="2021-01" db="EMBL/GenBank/DDBJ databases">
        <authorList>
            <person name="Corre E."/>
            <person name="Pelletier E."/>
            <person name="Niang G."/>
            <person name="Scheremetjew M."/>
            <person name="Finn R."/>
            <person name="Kale V."/>
            <person name="Holt S."/>
            <person name="Cochrane G."/>
            <person name="Meng A."/>
            <person name="Brown T."/>
            <person name="Cohen L."/>
        </authorList>
    </citation>
    <scope>NUCLEOTIDE SEQUENCE</scope>
    <source>
        <strain evidence="4">GSO104</strain>
    </source>
</reference>
<dbReference type="Pfam" id="PF12777">
    <property type="entry name" value="MT"/>
    <property type="match status" value="1"/>
</dbReference>
<gene>
    <name evidence="4" type="ORF">DBRI00130_LOCUS24196</name>
</gene>
<dbReference type="GO" id="GO:0030286">
    <property type="term" value="C:dynein complex"/>
    <property type="evidence" value="ECO:0007669"/>
    <property type="project" value="InterPro"/>
</dbReference>
<name>A0A7S4VQE4_9STRA</name>
<feature type="compositionally biased region" description="Basic residues" evidence="2">
    <location>
        <begin position="1155"/>
        <end position="1169"/>
    </location>
</feature>
<feature type="compositionally biased region" description="Basic and acidic residues" evidence="2">
    <location>
        <begin position="817"/>
        <end position="827"/>
    </location>
</feature>
<feature type="coiled-coil region" evidence="1">
    <location>
        <begin position="1481"/>
        <end position="1524"/>
    </location>
</feature>
<feature type="compositionally biased region" description="Polar residues" evidence="2">
    <location>
        <begin position="686"/>
        <end position="701"/>
    </location>
</feature>
<dbReference type="EMBL" id="HBNS01030847">
    <property type="protein sequence ID" value="CAE4624914.1"/>
    <property type="molecule type" value="Transcribed_RNA"/>
</dbReference>
<feature type="compositionally biased region" description="Polar residues" evidence="2">
    <location>
        <begin position="806"/>
        <end position="816"/>
    </location>
</feature>
<dbReference type="InterPro" id="IPR029058">
    <property type="entry name" value="AB_hydrolase_fold"/>
</dbReference>
<dbReference type="Gene3D" id="1.20.920.20">
    <property type="match status" value="1"/>
</dbReference>
<dbReference type="GO" id="GO:0051959">
    <property type="term" value="F:dynein light intermediate chain binding"/>
    <property type="evidence" value="ECO:0007669"/>
    <property type="project" value="InterPro"/>
</dbReference>
<dbReference type="SUPFAM" id="SSF53474">
    <property type="entry name" value="alpha/beta-Hydrolases"/>
    <property type="match status" value="1"/>
</dbReference>
<feature type="compositionally biased region" description="Basic residues" evidence="2">
    <location>
        <begin position="1134"/>
        <end position="1144"/>
    </location>
</feature>
<keyword evidence="1" id="KW-0175">Coiled coil</keyword>
<dbReference type="InterPro" id="IPR024743">
    <property type="entry name" value="Dynein_HC_stalk"/>
</dbReference>
<organism evidence="4">
    <name type="scientific">Ditylum brightwellii</name>
    <dbReference type="NCBI Taxonomy" id="49249"/>
    <lineage>
        <taxon>Eukaryota</taxon>
        <taxon>Sar</taxon>
        <taxon>Stramenopiles</taxon>
        <taxon>Ochrophyta</taxon>
        <taxon>Bacillariophyta</taxon>
        <taxon>Mediophyceae</taxon>
        <taxon>Lithodesmiophycidae</taxon>
        <taxon>Lithodesmiales</taxon>
        <taxon>Lithodesmiaceae</taxon>
        <taxon>Ditylum</taxon>
    </lineage>
</organism>
<evidence type="ECO:0000256" key="2">
    <source>
        <dbReference type="SAM" id="MobiDB-lite"/>
    </source>
</evidence>
<feature type="region of interest" description="Disordered" evidence="2">
    <location>
        <begin position="686"/>
        <end position="705"/>
    </location>
</feature>
<accession>A0A7S4VQE4</accession>
<protein>
    <recommendedName>
        <fullName evidence="3">Dynein heavy chain coiled coil stalk domain-containing protein</fullName>
    </recommendedName>
</protein>
<feature type="domain" description="Dynein heavy chain coiled coil stalk" evidence="3">
    <location>
        <begin position="496"/>
        <end position="609"/>
    </location>
</feature>
<dbReference type="GO" id="GO:0007018">
    <property type="term" value="P:microtubule-based movement"/>
    <property type="evidence" value="ECO:0007669"/>
    <property type="project" value="InterPro"/>
</dbReference>
<dbReference type="InterPro" id="IPR026983">
    <property type="entry name" value="DHC"/>
</dbReference>